<keyword evidence="3" id="KW-1185">Reference proteome</keyword>
<sequence>MNVSVSLTQEPLMENARNVRNVRIYDCACAGDGVDCVQESVGGGGGDRVQDSGGGGGRRRHRSDGDAEC</sequence>
<name>A0AA36AMV7_OCTVU</name>
<feature type="compositionally biased region" description="Gly residues" evidence="1">
    <location>
        <begin position="41"/>
        <end position="56"/>
    </location>
</feature>
<proteinExistence type="predicted"/>
<gene>
    <name evidence="2" type="ORF">OCTVUL_1B011445</name>
</gene>
<reference evidence="2" key="1">
    <citation type="submission" date="2023-08" db="EMBL/GenBank/DDBJ databases">
        <authorList>
            <person name="Alioto T."/>
            <person name="Alioto T."/>
            <person name="Gomez Garrido J."/>
        </authorList>
    </citation>
    <scope>NUCLEOTIDE SEQUENCE</scope>
</reference>
<evidence type="ECO:0000256" key="1">
    <source>
        <dbReference type="SAM" id="MobiDB-lite"/>
    </source>
</evidence>
<evidence type="ECO:0000313" key="2">
    <source>
        <dbReference type="EMBL" id="CAI9717497.1"/>
    </source>
</evidence>
<dbReference type="Proteomes" id="UP001162480">
    <property type="component" value="Chromosome 2"/>
</dbReference>
<evidence type="ECO:0000313" key="3">
    <source>
        <dbReference type="Proteomes" id="UP001162480"/>
    </source>
</evidence>
<dbReference type="EMBL" id="OX597815">
    <property type="protein sequence ID" value="CAI9717497.1"/>
    <property type="molecule type" value="Genomic_DNA"/>
</dbReference>
<accession>A0AA36AMV7</accession>
<feature type="region of interest" description="Disordered" evidence="1">
    <location>
        <begin position="40"/>
        <end position="69"/>
    </location>
</feature>
<organism evidence="2 3">
    <name type="scientific">Octopus vulgaris</name>
    <name type="common">Common octopus</name>
    <dbReference type="NCBI Taxonomy" id="6645"/>
    <lineage>
        <taxon>Eukaryota</taxon>
        <taxon>Metazoa</taxon>
        <taxon>Spiralia</taxon>
        <taxon>Lophotrochozoa</taxon>
        <taxon>Mollusca</taxon>
        <taxon>Cephalopoda</taxon>
        <taxon>Coleoidea</taxon>
        <taxon>Octopodiformes</taxon>
        <taxon>Octopoda</taxon>
        <taxon>Incirrata</taxon>
        <taxon>Octopodidae</taxon>
        <taxon>Octopus</taxon>
    </lineage>
</organism>
<protein>
    <submittedName>
        <fullName evidence="2">Uncharacterized protein</fullName>
    </submittedName>
</protein>
<dbReference type="AlphaFoldDB" id="A0AA36AMV7"/>